<dbReference type="Proteomes" id="UP001456344">
    <property type="component" value="Chromosome"/>
</dbReference>
<protein>
    <submittedName>
        <fullName evidence="1">Uncharacterized protein</fullName>
    </submittedName>
</protein>
<sequence>MSSKNNPFNFKTGAGILKKLVIAAIIGAVIMMVLKAPGESADVANDAIDGGEGVIDSLVTFFRSLRNG</sequence>
<gene>
    <name evidence="1" type="ORF">LCL61_17585</name>
</gene>
<dbReference type="EMBL" id="CP150484">
    <property type="protein sequence ID" value="WYW17364.1"/>
    <property type="molecule type" value="Genomic_DNA"/>
</dbReference>
<evidence type="ECO:0000313" key="2">
    <source>
        <dbReference type="Proteomes" id="UP001456344"/>
    </source>
</evidence>
<proteinExistence type="predicted"/>
<evidence type="ECO:0000313" key="1">
    <source>
        <dbReference type="EMBL" id="WYW17364.1"/>
    </source>
</evidence>
<keyword evidence="2" id="KW-1185">Reference proteome</keyword>
<reference evidence="1" key="1">
    <citation type="submission" date="2023-10" db="EMBL/GenBank/DDBJ databases">
        <title>Whole genome sequencing of actinobacterial strain Amycolatopsis sp. (BCA-696) identifies the underlying plant growth-promoting genes.</title>
        <authorList>
            <person name="Gandham P."/>
            <person name="Vadla N."/>
            <person name="Saji A."/>
            <person name="Srinivas V."/>
            <person name="Ruperao P."/>
            <person name="Selvanayagam S."/>
            <person name="Saxena R.K."/>
            <person name="Rathore A."/>
            <person name="Gopalakrishnan S."/>
            <person name="Thakur V."/>
        </authorList>
    </citation>
    <scope>NUCLEOTIDE SEQUENCE</scope>
    <source>
        <strain evidence="1">BCA-696</strain>
    </source>
</reference>
<accession>A0ACD5BDS9</accession>
<name>A0ACD5BDS9_9PSEU</name>
<organism evidence="1 2">
    <name type="scientific">Amycolatopsis coloradensis</name>
    <dbReference type="NCBI Taxonomy" id="76021"/>
    <lineage>
        <taxon>Bacteria</taxon>
        <taxon>Bacillati</taxon>
        <taxon>Actinomycetota</taxon>
        <taxon>Actinomycetes</taxon>
        <taxon>Pseudonocardiales</taxon>
        <taxon>Pseudonocardiaceae</taxon>
        <taxon>Amycolatopsis</taxon>
    </lineage>
</organism>